<feature type="chain" id="PRO_5021276482" evidence="1">
    <location>
        <begin position="30"/>
        <end position="135"/>
    </location>
</feature>
<evidence type="ECO:0000313" key="2">
    <source>
        <dbReference type="EMBL" id="TFF22981.1"/>
    </source>
</evidence>
<evidence type="ECO:0000256" key="1">
    <source>
        <dbReference type="SAM" id="SignalP"/>
    </source>
</evidence>
<evidence type="ECO:0000313" key="3">
    <source>
        <dbReference type="Proteomes" id="UP000298179"/>
    </source>
</evidence>
<name>A0A4Y8RKD1_9HYPH</name>
<dbReference type="EMBL" id="SOZD01000003">
    <property type="protein sequence ID" value="TFF22981.1"/>
    <property type="molecule type" value="Genomic_DNA"/>
</dbReference>
<feature type="signal peptide" evidence="1">
    <location>
        <begin position="1"/>
        <end position="29"/>
    </location>
</feature>
<reference evidence="2 3" key="1">
    <citation type="submission" date="2019-03" db="EMBL/GenBank/DDBJ databases">
        <title>Jiella endophytica sp. nov., a novel endophytic bacterium isolated from root of Ficus microcarpa Linn. f.</title>
        <authorList>
            <person name="Tuo L."/>
        </authorList>
    </citation>
    <scope>NUCLEOTIDE SEQUENCE [LARGE SCALE GENOMIC DNA]</scope>
    <source>
        <strain evidence="2 3">CBS5Q-3</strain>
    </source>
</reference>
<dbReference type="AlphaFoldDB" id="A0A4Y8RKD1"/>
<dbReference type="OrthoDB" id="512581at2"/>
<gene>
    <name evidence="2" type="ORF">E3C22_11065</name>
</gene>
<dbReference type="RefSeq" id="WP_134762081.1">
    <property type="nucleotide sequence ID" value="NZ_SOZD01000003.1"/>
</dbReference>
<sequence length="135" mass="14648">MRRLKNLRPAAALVAGLAVALAMPAAAIAHHGWGWTEDQESRLEGVIKAVSFGNPHSHLEIEAEDGVWEVDLAPPYASERAGFVEGVAKIGDRASFTGHRSKDAGEKRFKAETITVNGKTYDVYPRREKSLKPAA</sequence>
<keyword evidence="3" id="KW-1185">Reference proteome</keyword>
<keyword evidence="1" id="KW-0732">Signal</keyword>
<organism evidence="2 3">
    <name type="scientific">Jiella endophytica</name>
    <dbReference type="NCBI Taxonomy" id="2558362"/>
    <lineage>
        <taxon>Bacteria</taxon>
        <taxon>Pseudomonadati</taxon>
        <taxon>Pseudomonadota</taxon>
        <taxon>Alphaproteobacteria</taxon>
        <taxon>Hyphomicrobiales</taxon>
        <taxon>Aurantimonadaceae</taxon>
        <taxon>Jiella</taxon>
    </lineage>
</organism>
<dbReference type="InterPro" id="IPR046150">
    <property type="entry name" value="DUF6152"/>
</dbReference>
<dbReference type="Pfam" id="PF19649">
    <property type="entry name" value="DUF6152"/>
    <property type="match status" value="1"/>
</dbReference>
<dbReference type="Proteomes" id="UP000298179">
    <property type="component" value="Unassembled WGS sequence"/>
</dbReference>
<proteinExistence type="predicted"/>
<accession>A0A4Y8RKD1</accession>
<protein>
    <submittedName>
        <fullName evidence="2">Uncharacterized protein</fullName>
    </submittedName>
</protein>
<comment type="caution">
    <text evidence="2">The sequence shown here is derived from an EMBL/GenBank/DDBJ whole genome shotgun (WGS) entry which is preliminary data.</text>
</comment>